<evidence type="ECO:0000313" key="2">
    <source>
        <dbReference type="EMBL" id="KHD84957.1"/>
    </source>
</evidence>
<comment type="caution">
    <text evidence="2">The sequence shown here is derived from an EMBL/GenBank/DDBJ whole genome shotgun (WGS) entry which is preliminary data.</text>
</comment>
<protein>
    <submittedName>
        <fullName evidence="2">Uncharacterized protein</fullName>
    </submittedName>
</protein>
<dbReference type="EMBL" id="JRUN01000036">
    <property type="protein sequence ID" value="KHD84957.1"/>
    <property type="molecule type" value="Genomic_DNA"/>
</dbReference>
<evidence type="ECO:0000313" key="3">
    <source>
        <dbReference type="Proteomes" id="UP000030588"/>
    </source>
</evidence>
<organism evidence="2 3">
    <name type="scientific">Heyndrickxia ginsengihumi</name>
    <dbReference type="NCBI Taxonomy" id="363870"/>
    <lineage>
        <taxon>Bacteria</taxon>
        <taxon>Bacillati</taxon>
        <taxon>Bacillota</taxon>
        <taxon>Bacilli</taxon>
        <taxon>Bacillales</taxon>
        <taxon>Bacillaceae</taxon>
        <taxon>Heyndrickxia</taxon>
    </lineage>
</organism>
<reference evidence="2 3" key="1">
    <citation type="submission" date="2014-10" db="EMBL/GenBank/DDBJ databases">
        <title>Draft genome of phytase producing Bacillus ginsengihumi strain M2.11.</title>
        <authorList>
            <person name="Toymentseva A."/>
            <person name="Boulygina E.A."/>
            <person name="Kazakov S.V."/>
            <person name="Kayumov I."/>
            <person name="Suleimanova A.D."/>
            <person name="Mardanova A.M."/>
            <person name="Maria S.N."/>
            <person name="Sergey M.Y."/>
            <person name="Sharipova M.R."/>
        </authorList>
    </citation>
    <scope>NUCLEOTIDE SEQUENCE [LARGE SCALE GENOMIC DNA]</scope>
    <source>
        <strain evidence="2 3">M2.11</strain>
    </source>
</reference>
<keyword evidence="1" id="KW-0812">Transmembrane</keyword>
<keyword evidence="1" id="KW-1133">Transmembrane helix</keyword>
<dbReference type="AlphaFoldDB" id="A0A0A6XXW1"/>
<sequence>MNAPSPLQTRKHHFYFRIQFNKLKMAVLKKSDITKRIYLLGITYAENLMIYFIGNVMIAFTGQPFCI</sequence>
<accession>A0A0A6XXW1</accession>
<proteinExistence type="predicted"/>
<evidence type="ECO:0000256" key="1">
    <source>
        <dbReference type="SAM" id="Phobius"/>
    </source>
</evidence>
<name>A0A0A6XXW1_9BACI</name>
<feature type="transmembrane region" description="Helical" evidence="1">
    <location>
        <begin position="37"/>
        <end position="60"/>
    </location>
</feature>
<gene>
    <name evidence="2" type="ORF">NG54_12160</name>
</gene>
<dbReference type="STRING" id="363870.NG54_12160"/>
<dbReference type="Proteomes" id="UP000030588">
    <property type="component" value="Unassembled WGS sequence"/>
</dbReference>
<keyword evidence="1" id="KW-0472">Membrane</keyword>